<dbReference type="GO" id="GO:0000785">
    <property type="term" value="C:chromatin"/>
    <property type="evidence" value="ECO:0007669"/>
    <property type="project" value="TreeGrafter"/>
</dbReference>
<evidence type="ECO:0000313" key="4">
    <source>
        <dbReference type="Proteomes" id="UP000298327"/>
    </source>
</evidence>
<dbReference type="PANTHER" id="PTHR11199">
    <property type="entry name" value="STROMAL ANTIGEN"/>
    <property type="match status" value="1"/>
</dbReference>
<feature type="region of interest" description="Disordered" evidence="1">
    <location>
        <begin position="637"/>
        <end position="659"/>
    </location>
</feature>
<proteinExistence type="predicted"/>
<feature type="region of interest" description="Disordered" evidence="1">
    <location>
        <begin position="333"/>
        <end position="359"/>
    </location>
</feature>
<dbReference type="PANTHER" id="PTHR11199:SF0">
    <property type="entry name" value="LD34181P-RELATED"/>
    <property type="match status" value="1"/>
</dbReference>
<reference evidence="3 4" key="1">
    <citation type="submission" date="2019-02" db="EMBL/GenBank/DDBJ databases">
        <title>Genome sequencing of the rare red list fungi Dentipellis fragilis.</title>
        <authorList>
            <person name="Buettner E."/>
            <person name="Kellner H."/>
        </authorList>
    </citation>
    <scope>NUCLEOTIDE SEQUENCE [LARGE SCALE GENOMIC DNA]</scope>
    <source>
        <strain evidence="3 4">DSM 105465</strain>
    </source>
</reference>
<feature type="region of interest" description="Disordered" evidence="1">
    <location>
        <begin position="1263"/>
        <end position="1447"/>
    </location>
</feature>
<dbReference type="Gene3D" id="1.25.10.10">
    <property type="entry name" value="Leucine-rich Repeat Variant"/>
    <property type="match status" value="1"/>
</dbReference>
<feature type="compositionally biased region" description="Polar residues" evidence="1">
    <location>
        <begin position="31"/>
        <end position="43"/>
    </location>
</feature>
<feature type="compositionally biased region" description="Acidic residues" evidence="1">
    <location>
        <begin position="1005"/>
        <end position="1023"/>
    </location>
</feature>
<organism evidence="3 4">
    <name type="scientific">Dentipellis fragilis</name>
    <dbReference type="NCBI Taxonomy" id="205917"/>
    <lineage>
        <taxon>Eukaryota</taxon>
        <taxon>Fungi</taxon>
        <taxon>Dikarya</taxon>
        <taxon>Basidiomycota</taxon>
        <taxon>Agaricomycotina</taxon>
        <taxon>Agaricomycetes</taxon>
        <taxon>Russulales</taxon>
        <taxon>Hericiaceae</taxon>
        <taxon>Dentipellis</taxon>
    </lineage>
</organism>
<evidence type="ECO:0000256" key="1">
    <source>
        <dbReference type="SAM" id="MobiDB-lite"/>
    </source>
</evidence>
<dbReference type="InterPro" id="IPR056396">
    <property type="entry name" value="HEAT_SCC3-SA"/>
</dbReference>
<dbReference type="InterPro" id="IPR013721">
    <property type="entry name" value="STAG"/>
</dbReference>
<evidence type="ECO:0000259" key="2">
    <source>
        <dbReference type="PROSITE" id="PS51425"/>
    </source>
</evidence>
<dbReference type="Pfam" id="PF21581">
    <property type="entry name" value="SCD"/>
    <property type="match status" value="1"/>
</dbReference>
<feature type="region of interest" description="Disordered" evidence="1">
    <location>
        <begin position="1"/>
        <end position="148"/>
    </location>
</feature>
<dbReference type="InterPro" id="IPR039662">
    <property type="entry name" value="Cohesin_Scc3/SA"/>
</dbReference>
<dbReference type="GO" id="GO:0003682">
    <property type="term" value="F:chromatin binding"/>
    <property type="evidence" value="ECO:0007669"/>
    <property type="project" value="TreeGrafter"/>
</dbReference>
<accession>A0A4Y9Z8B3</accession>
<keyword evidence="4" id="KW-1185">Reference proteome</keyword>
<dbReference type="OrthoDB" id="498590at2759"/>
<feature type="domain" description="SCD" evidence="2">
    <location>
        <begin position="381"/>
        <end position="466"/>
    </location>
</feature>
<name>A0A4Y9Z8B3_9AGAM</name>
<protein>
    <recommendedName>
        <fullName evidence="2">SCD domain-containing protein</fullName>
    </recommendedName>
</protein>
<dbReference type="SUPFAM" id="SSF48371">
    <property type="entry name" value="ARM repeat"/>
    <property type="match status" value="1"/>
</dbReference>
<dbReference type="EMBL" id="SEOQ01000111">
    <property type="protein sequence ID" value="TFY70277.1"/>
    <property type="molecule type" value="Genomic_DNA"/>
</dbReference>
<feature type="compositionally biased region" description="Low complexity" evidence="1">
    <location>
        <begin position="1416"/>
        <end position="1435"/>
    </location>
</feature>
<dbReference type="GO" id="GO:0007062">
    <property type="term" value="P:sister chromatid cohesion"/>
    <property type="evidence" value="ECO:0007669"/>
    <property type="project" value="UniProtKB-ARBA"/>
</dbReference>
<feature type="compositionally biased region" description="Acidic residues" evidence="1">
    <location>
        <begin position="68"/>
        <end position="92"/>
    </location>
</feature>
<comment type="caution">
    <text evidence="3">The sequence shown here is derived from an EMBL/GenBank/DDBJ whole genome shotgun (WGS) entry which is preliminary data.</text>
</comment>
<feature type="region of interest" description="Disordered" evidence="1">
    <location>
        <begin position="1004"/>
        <end position="1054"/>
    </location>
</feature>
<dbReference type="STRING" id="205917.A0A4Y9Z8B3"/>
<dbReference type="Proteomes" id="UP000298327">
    <property type="component" value="Unassembled WGS sequence"/>
</dbReference>
<feature type="compositionally biased region" description="Basic and acidic residues" evidence="1">
    <location>
        <begin position="349"/>
        <end position="359"/>
    </location>
</feature>
<evidence type="ECO:0000313" key="3">
    <source>
        <dbReference type="EMBL" id="TFY70277.1"/>
    </source>
</evidence>
<dbReference type="GO" id="GO:0008278">
    <property type="term" value="C:cohesin complex"/>
    <property type="evidence" value="ECO:0007669"/>
    <property type="project" value="TreeGrafter"/>
</dbReference>
<dbReference type="PROSITE" id="PS51425">
    <property type="entry name" value="SCD"/>
    <property type="match status" value="1"/>
</dbReference>
<dbReference type="InterPro" id="IPR011989">
    <property type="entry name" value="ARM-like"/>
</dbReference>
<dbReference type="InterPro" id="IPR016024">
    <property type="entry name" value="ARM-type_fold"/>
</dbReference>
<dbReference type="Pfam" id="PF24571">
    <property type="entry name" value="HEAT_SCC3-SA"/>
    <property type="match status" value="1"/>
</dbReference>
<dbReference type="Pfam" id="PF08514">
    <property type="entry name" value="STAG"/>
    <property type="match status" value="1"/>
</dbReference>
<gene>
    <name evidence="3" type="ORF">EVG20_g2714</name>
</gene>
<feature type="compositionally biased region" description="Basic residues" evidence="1">
    <location>
        <begin position="1033"/>
        <end position="1042"/>
    </location>
</feature>
<feature type="region of interest" description="Disordered" evidence="1">
    <location>
        <begin position="565"/>
        <end position="592"/>
    </location>
</feature>
<feature type="compositionally biased region" description="Basic and acidic residues" evidence="1">
    <location>
        <begin position="1320"/>
        <end position="1336"/>
    </location>
</feature>
<feature type="compositionally biased region" description="Basic residues" evidence="1">
    <location>
        <begin position="1309"/>
        <end position="1319"/>
    </location>
</feature>
<dbReference type="GO" id="GO:0005634">
    <property type="term" value="C:nucleus"/>
    <property type="evidence" value="ECO:0007669"/>
    <property type="project" value="TreeGrafter"/>
</dbReference>
<feature type="compositionally biased region" description="Acidic residues" evidence="1">
    <location>
        <begin position="1377"/>
        <end position="1386"/>
    </location>
</feature>
<dbReference type="InterPro" id="IPR020839">
    <property type="entry name" value="SCD"/>
</dbReference>
<sequence>MTKAVTSAYRTRCCHSAFGPPEPSRALALSSIMSESEGTPNPRRSQRDRKQAKQFISGPRKRKHADSDTDDEDLSDIDENESVHDADEEEDFSAPKPKPKAATGTGKRGRPKGSTSAAKRPRTTKAAPKRPTGTNSRKGKKTQAADDAFDINKISQEAKITADNSLFNAIMNPSSALQSTVEDFLESLTETPEAAQAELVNCILRACGCNETVDGDGAVNYDGVVDALDYYTEALKKDDSPIYPLTSKLPMFKKFRKSLSEFLERLIASAAELGSLYSTDIMATLQTWVVAMSSSQLRSFRHTATVVALEVETALCDVAAAVEKEAEVIGRQKEGERKRKAGNKGKGSNAREKELEGKAAEVRDRRTQLAELLKEFVDGVFVHRYRDLDPAIRAECVHAIGQWFKKYPSHFLDGTYLRYVGWVLSDGHTHVRLEAVKALSGVYQQADYIGSLQHFTDRFKPRLVEMATGDTELTIRVTVIAVLGAIDGHGLLEDEQRERLCLLVFDEEAKVRRAVSGFVRGVWNDMVEERLAGRKVNDQDQERAGVKALGMLLVKLGKALDKLVGQSEEDDTDSDGLAGAGEGSSRPKRAKEVAALVGAEQKGRTALAVEALWDEVDPVQDWEALLDVLLLDHSATGGDEASVPRNRRGKGKQTNGDTGVDEAWRLEEVEEAVLLEVLVAALRKVQVDAAAAHTKKASAEDDTVSSDVTRALIKGLPRLFAKHQTDEKRIAEVLLIPQLMNLDLYLEMRMMTAYASLWDDVIKQFATHSSLIVLSRAVATIRHFMDATSLSNTNSTKILELEDDLASSLRDAVAGRDELEIASFTEDEVILLGAICSRLHKLAGERDMTSWMEEDEGGKQSSAWDIISALVDRGKLGYKEEEKMIDQGIQLLTLHVIWKARRLPSDPHPSPEEAKFRESFREQREALLEKLVEYAVGSQSNTADGVRRSAFENLMQLHILFCPPQSAETTAENPPTSFFSLTLDDEVQYRCVGFVQAEIERYAEELEEDDSESQDSDEEEQSNSDEGRERTKTKASKRKKATRSNGQSRRTTTRSRLEREYMFLSVIATFLRAIRAGAINARHSAVLLSYYGRLGPAVDLCSKAIVEVLRDEGMYKDNGDVVVAVVTQALRDAFTSFLEGVVSSEVPSVALAKVFVSCLMIRGAQLAVVRRLDAQYVVEIHTSLLTWIGKRIASYEANKNRKSRNASILFFKVLQPLLAPVDNRDALRIKAHLDQILAQTKVEMSVTSAIWEPQRAYEKRLTTAMTKTKGPGGRARKSAAKSKEMVTTDDEQGATTGEETEAPAPPPRSRPRARPANKSRRTEPEDRAGSDQEQEHAGGASEPEDDAPKTPSEPAQSPPRTPGAPRSPSRLSSLADEPAEEEDEDAMVTPKASKSRKRGRPDQEEGSGLENGDQGDGSPAASSPARAPASRADSPGEIQVRRKRARH</sequence>